<keyword evidence="9" id="KW-0963">Cytoplasm</keyword>
<comment type="caution">
    <text evidence="11">The sequence shown here is derived from an EMBL/GenBank/DDBJ whole genome shotgun (WGS) entry which is preliminary data.</text>
</comment>
<evidence type="ECO:0000256" key="6">
    <source>
        <dbReference type="ARBA" id="ARBA00023002"/>
    </source>
</evidence>
<evidence type="ECO:0000256" key="2">
    <source>
        <dbReference type="ARBA" id="ARBA00009777"/>
    </source>
</evidence>
<name>A0A318I109_9BACT</name>
<dbReference type="EC" id="1.97.1.4" evidence="9"/>
<dbReference type="InterPro" id="IPR034457">
    <property type="entry name" value="Organic_radical-activating"/>
</dbReference>
<dbReference type="SFLD" id="SFLDG01066">
    <property type="entry name" value="organic_radical-activating_enz"/>
    <property type="match status" value="1"/>
</dbReference>
<dbReference type="GO" id="GO:0005737">
    <property type="term" value="C:cytoplasm"/>
    <property type="evidence" value="ECO:0007669"/>
    <property type="project" value="UniProtKB-SubCell"/>
</dbReference>
<protein>
    <recommendedName>
        <fullName evidence="9">Pyruvate formate-lyase-activating enzyme</fullName>
        <ecNumber evidence="9">1.97.1.4</ecNumber>
    </recommendedName>
</protein>
<evidence type="ECO:0000256" key="7">
    <source>
        <dbReference type="ARBA" id="ARBA00023004"/>
    </source>
</evidence>
<comment type="function">
    <text evidence="9">Activation of pyruvate formate-lyase under anaerobic conditions by generation of an organic free radical, using S-adenosylmethionine and reduced flavodoxin as cosubstrates to produce 5'-deoxy-adenosine.</text>
</comment>
<keyword evidence="8 9" id="KW-0411">Iron-sulfur</keyword>
<dbReference type="InterPro" id="IPR001989">
    <property type="entry name" value="Radical_activat_CS"/>
</dbReference>
<keyword evidence="11" id="KW-0456">Lyase</keyword>
<dbReference type="Gene3D" id="3.20.20.70">
    <property type="entry name" value="Aldolase class I"/>
    <property type="match status" value="1"/>
</dbReference>
<dbReference type="PIRSF" id="PIRSF000371">
    <property type="entry name" value="PFL_act_enz"/>
    <property type="match status" value="1"/>
</dbReference>
<feature type="domain" description="Radical SAM core" evidence="10">
    <location>
        <begin position="34"/>
        <end position="264"/>
    </location>
</feature>
<dbReference type="InterPro" id="IPR012838">
    <property type="entry name" value="PFL1_activating"/>
</dbReference>
<keyword evidence="5 9" id="KW-0479">Metal-binding</keyword>
<sequence>MENNNTFVSTDTTAKTEQLLRKACIHSVESFGSVDGPGIRFIIFLSGCKMRCRYCHNPDTWTMKCDDLRTADELLQQALRFRAYWGKEGGITVSGGEALLQIDFMLELFEKAKALDINTCLDTAAQPFTREEPFFSKFTKLMSFTDLVLLDLKHIDSEEHKRLTGWANENVLDCARYLSQLQTPVWIRHVLVPTITDNDTYLYGLRDFVKTLHNVKRIEVLPYHGMGAFKWQKLGLNYTLDHIDSPTRTRVENAENILRSALNDV</sequence>
<dbReference type="AlphaFoldDB" id="A0A318I109"/>
<dbReference type="STRING" id="1122991.GCA_000613445_03258"/>
<dbReference type="PROSITE" id="PS51918">
    <property type="entry name" value="RADICAL_SAM"/>
    <property type="match status" value="1"/>
</dbReference>
<dbReference type="GO" id="GO:0043365">
    <property type="term" value="F:[formate-C-acetyltransferase]-activating enzyme activity"/>
    <property type="evidence" value="ECO:0007669"/>
    <property type="project" value="UniProtKB-UniRule"/>
</dbReference>
<keyword evidence="4 9" id="KW-0949">S-adenosyl-L-methionine</keyword>
<keyword evidence="7 9" id="KW-0408">Iron</keyword>
<dbReference type="CDD" id="cd01335">
    <property type="entry name" value="Radical_SAM"/>
    <property type="match status" value="1"/>
</dbReference>
<dbReference type="OrthoDB" id="9782387at2"/>
<comment type="cofactor">
    <cofactor evidence="9">
        <name>[4Fe-4S] cluster</name>
        <dbReference type="ChEBI" id="CHEBI:49883"/>
    </cofactor>
    <text evidence="9">Binds 1 [4Fe-4S] cluster. The cluster is coordinated with 3 cysteines and an exchangeable S-adenosyl-L-methionine.</text>
</comment>
<dbReference type="Proteomes" id="UP000248314">
    <property type="component" value="Unassembled WGS sequence"/>
</dbReference>
<accession>A0A318I109</accession>
<dbReference type="RefSeq" id="WP_025815148.1">
    <property type="nucleotide sequence ID" value="NZ_BAIZ01000001.1"/>
</dbReference>
<evidence type="ECO:0000256" key="9">
    <source>
        <dbReference type="RuleBase" id="RU362053"/>
    </source>
</evidence>
<keyword evidence="12" id="KW-1185">Reference proteome</keyword>
<evidence type="ECO:0000313" key="11">
    <source>
        <dbReference type="EMBL" id="PXX24458.1"/>
    </source>
</evidence>
<comment type="function">
    <text evidence="1">Activation of pyruvate formate-lyase 1 under anaerobic conditions by generation of an organic free radical, using S-adenosylmethionine and reduced flavodoxin as cosubstrates to produce 5'-deoxy-adenosine.</text>
</comment>
<dbReference type="NCBIfam" id="TIGR02493">
    <property type="entry name" value="PFLA"/>
    <property type="match status" value="1"/>
</dbReference>
<evidence type="ECO:0000259" key="10">
    <source>
        <dbReference type="PROSITE" id="PS51918"/>
    </source>
</evidence>
<evidence type="ECO:0000256" key="8">
    <source>
        <dbReference type="ARBA" id="ARBA00023014"/>
    </source>
</evidence>
<comment type="similarity">
    <text evidence="2 9">Belongs to the organic radical-activating enzymes family.</text>
</comment>
<proteinExistence type="inferred from homology"/>
<gene>
    <name evidence="11" type="ORF">EJ73_00263</name>
</gene>
<dbReference type="InterPro" id="IPR058240">
    <property type="entry name" value="rSAM_sf"/>
</dbReference>
<dbReference type="EMBL" id="QJJX01000002">
    <property type="protein sequence ID" value="PXX24458.1"/>
    <property type="molecule type" value="Genomic_DNA"/>
</dbReference>
<dbReference type="PROSITE" id="PS01087">
    <property type="entry name" value="RADICAL_ACTIVATING"/>
    <property type="match status" value="1"/>
</dbReference>
<dbReference type="GO" id="GO:0046872">
    <property type="term" value="F:metal ion binding"/>
    <property type="evidence" value="ECO:0007669"/>
    <property type="project" value="UniProtKB-UniRule"/>
</dbReference>
<dbReference type="InterPro" id="IPR007197">
    <property type="entry name" value="rSAM"/>
</dbReference>
<dbReference type="InterPro" id="IPR012839">
    <property type="entry name" value="Organic_radical_activase"/>
</dbReference>
<dbReference type="Pfam" id="PF04055">
    <property type="entry name" value="Radical_SAM"/>
    <property type="match status" value="1"/>
</dbReference>
<keyword evidence="6 9" id="KW-0560">Oxidoreductase</keyword>
<evidence type="ECO:0000256" key="4">
    <source>
        <dbReference type="ARBA" id="ARBA00022691"/>
    </source>
</evidence>
<dbReference type="PANTHER" id="PTHR30352">
    <property type="entry name" value="PYRUVATE FORMATE-LYASE-ACTIVATING ENZYME"/>
    <property type="match status" value="1"/>
</dbReference>
<organism evidence="11 12">
    <name type="scientific">Hoylesella shahii DSM 15611 = JCM 12083</name>
    <dbReference type="NCBI Taxonomy" id="1122991"/>
    <lineage>
        <taxon>Bacteria</taxon>
        <taxon>Pseudomonadati</taxon>
        <taxon>Bacteroidota</taxon>
        <taxon>Bacteroidia</taxon>
        <taxon>Bacteroidales</taxon>
        <taxon>Prevotellaceae</taxon>
        <taxon>Hoylesella</taxon>
    </lineage>
</organism>
<evidence type="ECO:0000313" key="12">
    <source>
        <dbReference type="Proteomes" id="UP000248314"/>
    </source>
</evidence>
<comment type="catalytic activity">
    <reaction evidence="9">
        <text>glycyl-[formate C-acetyltransferase] + reduced [flavodoxin] + S-adenosyl-L-methionine = glycin-2-yl radical-[formate C-acetyltransferase] + semiquinone [flavodoxin] + 5'-deoxyadenosine + L-methionine + H(+)</text>
        <dbReference type="Rhea" id="RHEA:19225"/>
        <dbReference type="Rhea" id="RHEA-COMP:10622"/>
        <dbReference type="Rhea" id="RHEA-COMP:12190"/>
        <dbReference type="Rhea" id="RHEA-COMP:12191"/>
        <dbReference type="Rhea" id="RHEA-COMP:14480"/>
        <dbReference type="ChEBI" id="CHEBI:15378"/>
        <dbReference type="ChEBI" id="CHEBI:17319"/>
        <dbReference type="ChEBI" id="CHEBI:29947"/>
        <dbReference type="ChEBI" id="CHEBI:32722"/>
        <dbReference type="ChEBI" id="CHEBI:57618"/>
        <dbReference type="ChEBI" id="CHEBI:57844"/>
        <dbReference type="ChEBI" id="CHEBI:59789"/>
        <dbReference type="ChEBI" id="CHEBI:140311"/>
        <dbReference type="EC" id="1.97.1.4"/>
    </reaction>
</comment>
<keyword evidence="11" id="KW-0670">Pyruvate</keyword>
<evidence type="ECO:0000256" key="5">
    <source>
        <dbReference type="ARBA" id="ARBA00022723"/>
    </source>
</evidence>
<dbReference type="GO" id="GO:0051539">
    <property type="term" value="F:4 iron, 4 sulfur cluster binding"/>
    <property type="evidence" value="ECO:0007669"/>
    <property type="project" value="UniProtKB-UniRule"/>
</dbReference>
<dbReference type="PANTHER" id="PTHR30352:SF5">
    <property type="entry name" value="PYRUVATE FORMATE-LYASE 1-ACTIVATING ENZYME"/>
    <property type="match status" value="1"/>
</dbReference>
<dbReference type="GO" id="GO:0016829">
    <property type="term" value="F:lyase activity"/>
    <property type="evidence" value="ECO:0007669"/>
    <property type="project" value="UniProtKB-KW"/>
</dbReference>
<evidence type="ECO:0000256" key="3">
    <source>
        <dbReference type="ARBA" id="ARBA00022485"/>
    </source>
</evidence>
<comment type="subcellular location">
    <subcellularLocation>
        <location evidence="9">Cytoplasm</location>
    </subcellularLocation>
</comment>
<keyword evidence="3 9" id="KW-0004">4Fe-4S</keyword>
<dbReference type="SUPFAM" id="SSF102114">
    <property type="entry name" value="Radical SAM enzymes"/>
    <property type="match status" value="1"/>
</dbReference>
<dbReference type="SFLD" id="SFLDS00029">
    <property type="entry name" value="Radical_SAM"/>
    <property type="match status" value="1"/>
</dbReference>
<dbReference type="InterPro" id="IPR013785">
    <property type="entry name" value="Aldolase_TIM"/>
</dbReference>
<reference evidence="11 12" key="1">
    <citation type="submission" date="2018-05" db="EMBL/GenBank/DDBJ databases">
        <title>Genomic Encyclopedia of Type Strains, Phase I: the one thousand microbial genomes (KMG-I) project.</title>
        <authorList>
            <person name="Kyrpides N."/>
        </authorList>
    </citation>
    <scope>NUCLEOTIDE SEQUENCE [LARGE SCALE GENOMIC DNA]</scope>
    <source>
        <strain evidence="11 12">DSM 15611</strain>
    </source>
</reference>
<evidence type="ECO:0000256" key="1">
    <source>
        <dbReference type="ARBA" id="ARBA00002918"/>
    </source>
</evidence>